<proteinExistence type="predicted"/>
<reference evidence="1" key="1">
    <citation type="journal article" date="2020" name="Stud. Mycol.">
        <title>101 Dothideomycetes genomes: a test case for predicting lifestyles and emergence of pathogens.</title>
        <authorList>
            <person name="Haridas S."/>
            <person name="Albert R."/>
            <person name="Binder M."/>
            <person name="Bloem J."/>
            <person name="Labutti K."/>
            <person name="Salamov A."/>
            <person name="Andreopoulos B."/>
            <person name="Baker S."/>
            <person name="Barry K."/>
            <person name="Bills G."/>
            <person name="Bluhm B."/>
            <person name="Cannon C."/>
            <person name="Castanera R."/>
            <person name="Culley D."/>
            <person name="Daum C."/>
            <person name="Ezra D."/>
            <person name="Gonzalez J."/>
            <person name="Henrissat B."/>
            <person name="Kuo A."/>
            <person name="Liang C."/>
            <person name="Lipzen A."/>
            <person name="Lutzoni F."/>
            <person name="Magnuson J."/>
            <person name="Mondo S."/>
            <person name="Nolan M."/>
            <person name="Ohm R."/>
            <person name="Pangilinan J."/>
            <person name="Park H.-J."/>
            <person name="Ramirez L."/>
            <person name="Alfaro M."/>
            <person name="Sun H."/>
            <person name="Tritt A."/>
            <person name="Yoshinaga Y."/>
            <person name="Zwiers L.-H."/>
            <person name="Turgeon B."/>
            <person name="Goodwin S."/>
            <person name="Spatafora J."/>
            <person name="Crous P."/>
            <person name="Grigoriev I."/>
        </authorList>
    </citation>
    <scope>NUCLEOTIDE SEQUENCE</scope>
    <source>
        <strain evidence="1">CBS 110217</strain>
    </source>
</reference>
<gene>
    <name evidence="1" type="ORF">EK21DRAFT_115847</name>
</gene>
<keyword evidence="2" id="KW-1185">Reference proteome</keyword>
<evidence type="ECO:0000313" key="1">
    <source>
        <dbReference type="EMBL" id="KAF2026395.1"/>
    </source>
</evidence>
<evidence type="ECO:0000313" key="2">
    <source>
        <dbReference type="Proteomes" id="UP000799777"/>
    </source>
</evidence>
<protein>
    <submittedName>
        <fullName evidence="1">Uncharacterized protein</fullName>
    </submittedName>
</protein>
<dbReference type="Proteomes" id="UP000799777">
    <property type="component" value="Unassembled WGS sequence"/>
</dbReference>
<name>A0A9P4H2F7_9PLEO</name>
<dbReference type="EMBL" id="ML978244">
    <property type="protein sequence ID" value="KAF2026395.1"/>
    <property type="molecule type" value="Genomic_DNA"/>
</dbReference>
<comment type="caution">
    <text evidence="1">The sequence shown here is derived from an EMBL/GenBank/DDBJ whole genome shotgun (WGS) entry which is preliminary data.</text>
</comment>
<dbReference type="OrthoDB" id="3801394at2759"/>
<organism evidence="1 2">
    <name type="scientific">Setomelanomma holmii</name>
    <dbReference type="NCBI Taxonomy" id="210430"/>
    <lineage>
        <taxon>Eukaryota</taxon>
        <taxon>Fungi</taxon>
        <taxon>Dikarya</taxon>
        <taxon>Ascomycota</taxon>
        <taxon>Pezizomycotina</taxon>
        <taxon>Dothideomycetes</taxon>
        <taxon>Pleosporomycetidae</taxon>
        <taxon>Pleosporales</taxon>
        <taxon>Pleosporineae</taxon>
        <taxon>Phaeosphaeriaceae</taxon>
        <taxon>Setomelanomma</taxon>
    </lineage>
</organism>
<accession>A0A9P4H2F7</accession>
<dbReference type="AlphaFoldDB" id="A0A9P4H2F7"/>
<sequence>MARSSCLPPSQSGARFIHTRPKTRILAGDQHSWNPSKFRDSNTPPVKRQQSDLKIVSDSETAIWYIGRLLQIGAPHETKEQLQVDFENVYHYVYSQKSWDGHVGIDEVEEAVRRYRKRSKRRVGSPQYTPKEPTRPIIFQYSALKFRERFDQSNPLGYHHINLELVHLLWKSTRMILQNKDKRPWNNPDTTFVADLKGTYIRVGLAFILSYLIRKFGELRSPDAVKSLVRERRGLLLDTRAGWAYDYGINEAGERLFSRVLRLQPTLDWTTKRVFDDKFEFALDDAPRPLRKSEERRHAHCAHQAEVVSRAIRTGRRSKGFSTATRQESNAQIIPEAENPQVPSLTLDRCEDIDRTGKRNLSKWRKLAGRSKSWSLCPRVVAVARNNHRIRNGRESHDARFHRSPLWIPSLFVRGQDKHPAQTAKKMIRLRDRMRGVGKLENYFWTIKDQLSDLIEDNAEKDAEIGFRFSVRTEIGNDLQPPTPFIRLTFQHRALVGGEGSLEHFLPTGLSLRSRFEVIRFERNDKHTDVYSVRDTWDARRVDAINEVLEAHVSLGEYYGKSEMYAKRRKRAMRESDNGETIVDEFWLYLTKTGTFLSAKNRITWNQIGAARSSVPVLAVGRRVVVLRIQPRTQMFKLRRTDKEFPKLPSSQHQDLTARKPRCILRGTKTYAAVLPRAVQRETKDVPSIPRVHQRPQMGRVEVFELIDSIGYDLKIQLANITDMKRDLTDMERDHNELGKLLATVDSHLQRAQEHYHRWSARVVKTFNEE</sequence>